<proteinExistence type="inferred from homology"/>
<dbReference type="Proteomes" id="UP000030653">
    <property type="component" value="Unassembled WGS sequence"/>
</dbReference>
<name>M5FP54_DACPD</name>
<dbReference type="RefSeq" id="XP_040623721.1">
    <property type="nucleotide sequence ID" value="XM_040775603.1"/>
</dbReference>
<sequence>MACTSRTHLPTLLFSRRFLSTTCIRQSGHSKWSKIKHGKAIQDAQKANLYNRMASEIVIAARKGGSPDPALNVSLQLILAKAKRLGVPRDNIESALKRAAGSDSKDAMQEVTYEVLGPGGVPCIIDCITDNPTRTIMRVKEQLNKFGGRLADVKYLFEEKAVFRCEPKEGQTFDDIFELAVDGGAEDVVQTEEDNEIEVRSGYMLF</sequence>
<feature type="domain" description="TACO1/YebC-like N-terminal" evidence="4">
    <location>
        <begin position="30"/>
        <end position="101"/>
    </location>
</feature>
<protein>
    <submittedName>
        <fullName evidence="5">YebC-like protein</fullName>
    </submittedName>
</protein>
<dbReference type="EMBL" id="JH795880">
    <property type="protein sequence ID" value="EJT96823.1"/>
    <property type="molecule type" value="Genomic_DNA"/>
</dbReference>
<accession>M5FP54</accession>
<dbReference type="OMA" id="XYTIMEA"/>
<dbReference type="AlphaFoldDB" id="M5FP54"/>
<dbReference type="InterPro" id="IPR049083">
    <property type="entry name" value="TACO1_YebC_N"/>
</dbReference>
<dbReference type="FunFam" id="1.10.10.200:FF:000002">
    <property type="entry name" value="Probable transcriptional regulatory protein CLM62_37755"/>
    <property type="match status" value="1"/>
</dbReference>
<evidence type="ECO:0000259" key="4">
    <source>
        <dbReference type="Pfam" id="PF20772"/>
    </source>
</evidence>
<dbReference type="InterPro" id="IPR048300">
    <property type="entry name" value="TACO1_YebC-like_2nd/3rd_dom"/>
</dbReference>
<dbReference type="GeneID" id="63690665"/>
<comment type="similarity">
    <text evidence="2">Belongs to the TACO1 family.</text>
</comment>
<dbReference type="InterPro" id="IPR029072">
    <property type="entry name" value="YebC-like"/>
</dbReference>
<evidence type="ECO:0000259" key="3">
    <source>
        <dbReference type="Pfam" id="PF01709"/>
    </source>
</evidence>
<dbReference type="OrthoDB" id="2017544at2759"/>
<gene>
    <name evidence="5" type="ORF">DACRYDRAFT_60005</name>
</gene>
<dbReference type="SUPFAM" id="SSF75625">
    <property type="entry name" value="YebC-like"/>
    <property type="match status" value="1"/>
</dbReference>
<dbReference type="InterPro" id="IPR026564">
    <property type="entry name" value="Transcrip_reg_TACO1-like_dom3"/>
</dbReference>
<dbReference type="Pfam" id="PF01709">
    <property type="entry name" value="Transcrip_reg"/>
    <property type="match status" value="1"/>
</dbReference>
<dbReference type="InterPro" id="IPR002876">
    <property type="entry name" value="Transcrip_reg_TACO1-like"/>
</dbReference>
<dbReference type="HOGENOM" id="CLU_062974_1_0_1"/>
<dbReference type="PANTHER" id="PTHR12532:SF0">
    <property type="entry name" value="TRANSLATIONAL ACTIVATOR OF CYTOCHROME C OXIDASE 1"/>
    <property type="match status" value="1"/>
</dbReference>
<evidence type="ECO:0000256" key="2">
    <source>
        <dbReference type="ARBA" id="ARBA00008724"/>
    </source>
</evidence>
<dbReference type="Gene3D" id="1.10.10.200">
    <property type="match status" value="1"/>
</dbReference>
<evidence type="ECO:0000256" key="1">
    <source>
        <dbReference type="ARBA" id="ARBA00004173"/>
    </source>
</evidence>
<comment type="subcellular location">
    <subcellularLocation>
        <location evidence="1">Mitochondrion</location>
    </subcellularLocation>
</comment>
<evidence type="ECO:0000313" key="6">
    <source>
        <dbReference type="Proteomes" id="UP000030653"/>
    </source>
</evidence>
<organism evidence="5 6">
    <name type="scientific">Dacryopinax primogenitus (strain DJM 731)</name>
    <name type="common">Brown rot fungus</name>
    <dbReference type="NCBI Taxonomy" id="1858805"/>
    <lineage>
        <taxon>Eukaryota</taxon>
        <taxon>Fungi</taxon>
        <taxon>Dikarya</taxon>
        <taxon>Basidiomycota</taxon>
        <taxon>Agaricomycotina</taxon>
        <taxon>Dacrymycetes</taxon>
        <taxon>Dacrymycetales</taxon>
        <taxon>Dacrymycetaceae</taxon>
        <taxon>Dacryopinax</taxon>
    </lineage>
</organism>
<dbReference type="InterPro" id="IPR017856">
    <property type="entry name" value="Integrase-like_N"/>
</dbReference>
<dbReference type="Gene3D" id="3.30.70.980">
    <property type="match status" value="1"/>
</dbReference>
<evidence type="ECO:0000313" key="5">
    <source>
        <dbReference type="EMBL" id="EJT96823.1"/>
    </source>
</evidence>
<dbReference type="STRING" id="1858805.M5FP54"/>
<feature type="domain" description="TACO1/YebC-like second and third" evidence="3">
    <location>
        <begin position="108"/>
        <end position="199"/>
    </location>
</feature>
<dbReference type="Pfam" id="PF20772">
    <property type="entry name" value="TACO1_YebC_N"/>
    <property type="match status" value="1"/>
</dbReference>
<reference evidence="5 6" key="1">
    <citation type="journal article" date="2012" name="Science">
        <title>The Paleozoic origin of enzymatic lignin decomposition reconstructed from 31 fungal genomes.</title>
        <authorList>
            <person name="Floudas D."/>
            <person name="Binder M."/>
            <person name="Riley R."/>
            <person name="Barry K."/>
            <person name="Blanchette R.A."/>
            <person name="Henrissat B."/>
            <person name="Martinez A.T."/>
            <person name="Otillar R."/>
            <person name="Spatafora J.W."/>
            <person name="Yadav J.S."/>
            <person name="Aerts A."/>
            <person name="Benoit I."/>
            <person name="Boyd A."/>
            <person name="Carlson A."/>
            <person name="Copeland A."/>
            <person name="Coutinho P.M."/>
            <person name="de Vries R.P."/>
            <person name="Ferreira P."/>
            <person name="Findley K."/>
            <person name="Foster B."/>
            <person name="Gaskell J."/>
            <person name="Glotzer D."/>
            <person name="Gorecki P."/>
            <person name="Heitman J."/>
            <person name="Hesse C."/>
            <person name="Hori C."/>
            <person name="Igarashi K."/>
            <person name="Jurgens J.A."/>
            <person name="Kallen N."/>
            <person name="Kersten P."/>
            <person name="Kohler A."/>
            <person name="Kuees U."/>
            <person name="Kumar T.K.A."/>
            <person name="Kuo A."/>
            <person name="LaButti K."/>
            <person name="Larrondo L.F."/>
            <person name="Lindquist E."/>
            <person name="Ling A."/>
            <person name="Lombard V."/>
            <person name="Lucas S."/>
            <person name="Lundell T."/>
            <person name="Martin R."/>
            <person name="McLaughlin D.J."/>
            <person name="Morgenstern I."/>
            <person name="Morin E."/>
            <person name="Murat C."/>
            <person name="Nagy L.G."/>
            <person name="Nolan M."/>
            <person name="Ohm R.A."/>
            <person name="Patyshakuliyeva A."/>
            <person name="Rokas A."/>
            <person name="Ruiz-Duenas F.J."/>
            <person name="Sabat G."/>
            <person name="Salamov A."/>
            <person name="Samejima M."/>
            <person name="Schmutz J."/>
            <person name="Slot J.C."/>
            <person name="St John F."/>
            <person name="Stenlid J."/>
            <person name="Sun H."/>
            <person name="Sun S."/>
            <person name="Syed K."/>
            <person name="Tsang A."/>
            <person name="Wiebenga A."/>
            <person name="Young D."/>
            <person name="Pisabarro A."/>
            <person name="Eastwood D.C."/>
            <person name="Martin F."/>
            <person name="Cullen D."/>
            <person name="Grigoriev I.V."/>
            <person name="Hibbett D.S."/>
        </authorList>
    </citation>
    <scope>NUCLEOTIDE SEQUENCE [LARGE SCALE GENOMIC DNA]</scope>
    <source>
        <strain evidence="5 6">DJM-731 SS1</strain>
    </source>
</reference>
<dbReference type="PANTHER" id="PTHR12532">
    <property type="entry name" value="TRANSLATIONAL ACTIVATOR OF CYTOCHROME C OXIDASE 1"/>
    <property type="match status" value="1"/>
</dbReference>
<dbReference type="GO" id="GO:0005739">
    <property type="term" value="C:mitochondrion"/>
    <property type="evidence" value="ECO:0007669"/>
    <property type="project" value="UniProtKB-SubCell"/>
</dbReference>
<keyword evidence="6" id="KW-1185">Reference proteome</keyword>